<dbReference type="AlphaFoldDB" id="I7MI45"/>
<dbReference type="GeneID" id="7827536"/>
<evidence type="ECO:0000313" key="3">
    <source>
        <dbReference type="Proteomes" id="UP000009168"/>
    </source>
</evidence>
<dbReference type="KEGG" id="tet:TTHERM_00143730"/>
<name>I7MI45_TETTS</name>
<evidence type="ECO:0000313" key="2">
    <source>
        <dbReference type="EMBL" id="EAR90867.2"/>
    </source>
</evidence>
<dbReference type="RefSeq" id="XP_001011112.2">
    <property type="nucleotide sequence ID" value="XM_001011112.2"/>
</dbReference>
<gene>
    <name evidence="2" type="ORF">TTHERM_00143730</name>
</gene>
<organism evidence="2 3">
    <name type="scientific">Tetrahymena thermophila (strain SB210)</name>
    <dbReference type="NCBI Taxonomy" id="312017"/>
    <lineage>
        <taxon>Eukaryota</taxon>
        <taxon>Sar</taxon>
        <taxon>Alveolata</taxon>
        <taxon>Ciliophora</taxon>
        <taxon>Intramacronucleata</taxon>
        <taxon>Oligohymenophorea</taxon>
        <taxon>Hymenostomatida</taxon>
        <taxon>Tetrahymenina</taxon>
        <taxon>Tetrahymenidae</taxon>
        <taxon>Tetrahymena</taxon>
    </lineage>
</organism>
<evidence type="ECO:0000256" key="1">
    <source>
        <dbReference type="SAM" id="MobiDB-lite"/>
    </source>
</evidence>
<reference evidence="3" key="1">
    <citation type="journal article" date="2006" name="PLoS Biol.">
        <title>Macronuclear genome sequence of the ciliate Tetrahymena thermophila, a model eukaryote.</title>
        <authorList>
            <person name="Eisen J.A."/>
            <person name="Coyne R.S."/>
            <person name="Wu M."/>
            <person name="Wu D."/>
            <person name="Thiagarajan M."/>
            <person name="Wortman J.R."/>
            <person name="Badger J.H."/>
            <person name="Ren Q."/>
            <person name="Amedeo P."/>
            <person name="Jones K.M."/>
            <person name="Tallon L.J."/>
            <person name="Delcher A.L."/>
            <person name="Salzberg S.L."/>
            <person name="Silva J.C."/>
            <person name="Haas B.J."/>
            <person name="Majoros W.H."/>
            <person name="Farzad M."/>
            <person name="Carlton J.M."/>
            <person name="Smith R.K. Jr."/>
            <person name="Garg J."/>
            <person name="Pearlman R.E."/>
            <person name="Karrer K.M."/>
            <person name="Sun L."/>
            <person name="Manning G."/>
            <person name="Elde N.C."/>
            <person name="Turkewitz A.P."/>
            <person name="Asai D.J."/>
            <person name="Wilkes D.E."/>
            <person name="Wang Y."/>
            <person name="Cai H."/>
            <person name="Collins K."/>
            <person name="Stewart B.A."/>
            <person name="Lee S.R."/>
            <person name="Wilamowska K."/>
            <person name="Weinberg Z."/>
            <person name="Ruzzo W.L."/>
            <person name="Wloga D."/>
            <person name="Gaertig J."/>
            <person name="Frankel J."/>
            <person name="Tsao C.-C."/>
            <person name="Gorovsky M.A."/>
            <person name="Keeling P.J."/>
            <person name="Waller R.F."/>
            <person name="Patron N.J."/>
            <person name="Cherry J.M."/>
            <person name="Stover N.A."/>
            <person name="Krieger C.J."/>
            <person name="del Toro C."/>
            <person name="Ryder H.F."/>
            <person name="Williamson S.C."/>
            <person name="Barbeau R.A."/>
            <person name="Hamilton E.P."/>
            <person name="Orias E."/>
        </authorList>
    </citation>
    <scope>NUCLEOTIDE SEQUENCE [LARGE SCALE GENOMIC DNA]</scope>
    <source>
        <strain evidence="3">SB210</strain>
    </source>
</reference>
<feature type="region of interest" description="Disordered" evidence="1">
    <location>
        <begin position="1"/>
        <end position="23"/>
    </location>
</feature>
<accession>I7MI45</accession>
<dbReference type="EMBL" id="GG662793">
    <property type="protein sequence ID" value="EAR90867.2"/>
    <property type="molecule type" value="Genomic_DNA"/>
</dbReference>
<dbReference type="InParanoid" id="I7MI45"/>
<dbReference type="Proteomes" id="UP000009168">
    <property type="component" value="Unassembled WGS sequence"/>
</dbReference>
<proteinExistence type="predicted"/>
<protein>
    <submittedName>
        <fullName evidence="2">Uncharacterized protein</fullName>
    </submittedName>
</protein>
<sequence>MGQNFGCNCMDRKDDSKKKGNTLPRQYNFQREFQIDGSLEADKGLIWLMNQQRGQTQYQQATYVLKQPVIDLNSSYITESSKSFMINGERVNVHKDSHCSFDDTQVLSCNNPNKFRIIQVSNSEVLNYLKKCNKEVIYFSNEQMQTKKQRKITRPFCIDLQKHQFLVLIIQNLFLISQIKSQYLKRVNFLCLYEQFYNFQVNQQILNFLFYYKIKPNLIPTCISPHQQDKDECLITLQASDWVFRKQILTSPYQKSLGNFDYFQKTFNINTNSLTQAYQQIYSYFKKEVQENWSYMGYNISEKIFGSIDINIYFQVRPIFNSSNSNLSTNRSNSSSQSSQNLFDFETIVQLEQKNIEYIINSNIREGKVFKGCISLLYNKDQSDDWHILIFEKQDNTPNQVVITTVDQKVYTQNNYEISMKVQAICELDSLCFNGMITDLRQHNIQIIFSKDLDQYFY</sequence>
<keyword evidence="3" id="KW-1185">Reference proteome</keyword>